<reference evidence="4" key="3">
    <citation type="journal article" date="2019" name="PLoS Negl. Trop. Dis.">
        <title>Revisiting the worldwide diversity of Leptospira species in the environment.</title>
        <authorList>
            <person name="Vincent A.T."/>
            <person name="Schiettekatte O."/>
            <person name="Bourhy P."/>
            <person name="Veyrier F.J."/>
            <person name="Picardeau M."/>
        </authorList>
    </citation>
    <scope>NUCLEOTIDE SEQUENCE [LARGE SCALE GENOMIC DNA]</scope>
    <source>
        <strain evidence="4">201702407</strain>
    </source>
</reference>
<keyword evidence="4" id="KW-1185">Reference proteome</keyword>
<evidence type="ECO:0000313" key="4">
    <source>
        <dbReference type="Proteomes" id="UP000297422"/>
    </source>
</evidence>
<dbReference type="RefSeq" id="WP_118983374.1">
    <property type="nucleotide sequence ID" value="NZ_QHCS01000006.1"/>
</dbReference>
<dbReference type="InterPro" id="IPR029058">
    <property type="entry name" value="AB_hydrolase_fold"/>
</dbReference>
<reference evidence="2" key="2">
    <citation type="submission" date="2018-10" db="EMBL/GenBank/DDBJ databases">
        <authorList>
            <person name="Vincent A.T."/>
            <person name="Schiettekatte O."/>
            <person name="Bourhy P."/>
            <person name="Veyrier F.J."/>
            <person name="Picardeau M."/>
        </authorList>
    </citation>
    <scope>NUCLEOTIDE SEQUENCE</scope>
    <source>
        <strain evidence="2">201702407</strain>
    </source>
</reference>
<keyword evidence="1" id="KW-0378">Hydrolase</keyword>
<dbReference type="Gene3D" id="3.40.50.1820">
    <property type="entry name" value="alpha/beta hydrolase"/>
    <property type="match status" value="1"/>
</dbReference>
<dbReference type="Proteomes" id="UP000266669">
    <property type="component" value="Unassembled WGS sequence"/>
</dbReference>
<protein>
    <submittedName>
        <fullName evidence="1">Dienelactone hydrolase</fullName>
    </submittedName>
</protein>
<sequence>MGRRHFSKTVSFPVNQVELKGDIVVPEGADLLVINILEEEHSRFADRLKKLSNALNGKKIATFFLYGLLTDKERQISINRLDEELLSDRLIAVTHWLKNHSLTKDMRFGYVGLSVYAERFFRASLKLKNQIESFVFIGEIPPLSVDFCEVPILNIIGALNVKGQESDQTTFKRIESPQKKISRIEGSPSHLEDPQKWNLVTKAATDWFSEPTARMSG</sequence>
<proteinExistence type="predicted"/>
<evidence type="ECO:0000313" key="2">
    <source>
        <dbReference type="EMBL" id="TGM22459.1"/>
    </source>
</evidence>
<dbReference type="Proteomes" id="UP000297422">
    <property type="component" value="Unassembled WGS sequence"/>
</dbReference>
<gene>
    <name evidence="1" type="ORF">DLM78_19085</name>
    <name evidence="2" type="ORF">EHQ90_00700</name>
</gene>
<accession>A0A4R9LCN4</accession>
<reference evidence="3" key="1">
    <citation type="submission" date="2018-05" db="EMBL/GenBank/DDBJ databases">
        <title>Leptospira yasudae sp. nov. and Leptospira stimsonii sp. nov., two pathogenic species of the genus Leptospira isolated from environmental sources.</title>
        <authorList>
            <person name="Casanovas-Massana A."/>
            <person name="Hamond C."/>
            <person name="Santos L.A."/>
            <person name="Hacker K.P."/>
            <person name="Balassiano I."/>
            <person name="Medeiros M.A."/>
            <person name="Reis M.G."/>
            <person name="Ko A.I."/>
            <person name="Wunder E.A."/>
        </authorList>
    </citation>
    <scope>NUCLEOTIDE SEQUENCE [LARGE SCALE GENOMIC DNA]</scope>
    <source>
        <strain evidence="3">AMB6-RJ</strain>
    </source>
</reference>
<reference evidence="1" key="4">
    <citation type="journal article" date="2020" name="Int. J. Syst. Evol. Microbiol.">
        <title>Leptospira yasudae sp. nov. and Leptospira stimsonii sp. nov., two new species of the pathogenic group isolated from environmental sources.</title>
        <authorList>
            <person name="Casanovas-Massana A."/>
            <person name="Hamond C."/>
            <person name="Santos L.A."/>
            <person name="de Oliveira D."/>
            <person name="Hacker K.P."/>
            <person name="Balassiano I."/>
            <person name="Costa F."/>
            <person name="Medeiros M.A."/>
            <person name="Reis M.G."/>
            <person name="Ko A.I."/>
            <person name="Wunder E.A."/>
        </authorList>
    </citation>
    <scope>NUCLEOTIDE SEQUENCE</scope>
    <source>
        <strain evidence="1">AMB6-RJ</strain>
    </source>
</reference>
<dbReference type="AlphaFoldDB" id="A0A4R9LCN4"/>
<dbReference type="EMBL" id="RQGT01000005">
    <property type="protein sequence ID" value="TGM22459.1"/>
    <property type="molecule type" value="Genomic_DNA"/>
</dbReference>
<dbReference type="GO" id="GO:0016787">
    <property type="term" value="F:hydrolase activity"/>
    <property type="evidence" value="ECO:0007669"/>
    <property type="project" value="UniProtKB-KW"/>
</dbReference>
<evidence type="ECO:0000313" key="1">
    <source>
        <dbReference type="EMBL" id="RHX84180.1"/>
    </source>
</evidence>
<dbReference type="EMBL" id="QHCS01000006">
    <property type="protein sequence ID" value="RHX84180.1"/>
    <property type="molecule type" value="Genomic_DNA"/>
</dbReference>
<name>A0A4R9LCN4_9LEPT</name>
<evidence type="ECO:0000313" key="3">
    <source>
        <dbReference type="Proteomes" id="UP000266669"/>
    </source>
</evidence>
<comment type="caution">
    <text evidence="1">The sequence shown here is derived from an EMBL/GenBank/DDBJ whole genome shotgun (WGS) entry which is preliminary data.</text>
</comment>
<organism evidence="1 3">
    <name type="scientific">Leptospira stimsonii</name>
    <dbReference type="NCBI Taxonomy" id="2202203"/>
    <lineage>
        <taxon>Bacteria</taxon>
        <taxon>Pseudomonadati</taxon>
        <taxon>Spirochaetota</taxon>
        <taxon>Spirochaetia</taxon>
        <taxon>Leptospirales</taxon>
        <taxon>Leptospiraceae</taxon>
        <taxon>Leptospira</taxon>
    </lineage>
</organism>